<reference evidence="2" key="1">
    <citation type="submission" date="2020-05" db="EMBL/GenBank/DDBJ databases">
        <authorList>
            <person name="Chiriac C."/>
            <person name="Salcher M."/>
            <person name="Ghai R."/>
            <person name="Kavagutti S V."/>
        </authorList>
    </citation>
    <scope>NUCLEOTIDE SEQUENCE</scope>
</reference>
<dbReference type="GO" id="GO:0004806">
    <property type="term" value="F:triacylglycerol lipase activity"/>
    <property type="evidence" value="ECO:0007669"/>
    <property type="project" value="TreeGrafter"/>
</dbReference>
<name>A0A6J5ZSL7_9ZZZZ</name>
<dbReference type="Gene3D" id="3.40.50.1820">
    <property type="entry name" value="alpha/beta hydrolase"/>
    <property type="match status" value="1"/>
</dbReference>
<dbReference type="Pfam" id="PF12697">
    <property type="entry name" value="Abhydrolase_6"/>
    <property type="match status" value="1"/>
</dbReference>
<feature type="domain" description="AB hydrolase-1" evidence="1">
    <location>
        <begin position="26"/>
        <end position="220"/>
    </location>
</feature>
<dbReference type="GO" id="GO:0046503">
    <property type="term" value="P:glycerolipid catabolic process"/>
    <property type="evidence" value="ECO:0007669"/>
    <property type="project" value="TreeGrafter"/>
</dbReference>
<dbReference type="InterPro" id="IPR029058">
    <property type="entry name" value="AB_hydrolase_fold"/>
</dbReference>
<dbReference type="InterPro" id="IPR000073">
    <property type="entry name" value="AB_hydrolase_1"/>
</dbReference>
<evidence type="ECO:0000259" key="1">
    <source>
        <dbReference type="Pfam" id="PF12697"/>
    </source>
</evidence>
<dbReference type="SUPFAM" id="SSF53474">
    <property type="entry name" value="alpha/beta-Hydrolases"/>
    <property type="match status" value="1"/>
</dbReference>
<evidence type="ECO:0000313" key="2">
    <source>
        <dbReference type="EMBL" id="CAB4343777.1"/>
    </source>
</evidence>
<dbReference type="PANTHER" id="PTHR43433">
    <property type="entry name" value="HYDROLASE, ALPHA/BETA FOLD FAMILY PROTEIN"/>
    <property type="match status" value="1"/>
</dbReference>
<protein>
    <submittedName>
        <fullName evidence="2">Unannotated protein</fullName>
    </submittedName>
</protein>
<dbReference type="AlphaFoldDB" id="A0A6J5ZSL7"/>
<accession>A0A6J5ZSL7</accession>
<gene>
    <name evidence="2" type="ORF">UFOPK3547_00847</name>
</gene>
<proteinExistence type="predicted"/>
<sequence length="242" mass="24642">MSPIAHGLGVELQYEISGDGLDVLAIHPLGGSGELTAAKLAPLAQRARLISYDRRGYGGSGAPDPYTATTVAEQSDDAAALLESVADGPAVLVGFGFGALIALDLAIRRSELVGGAVLVDPLVYPLDNGGSRELAEQRERLEEALLAGDRPAAAAALVNGDSELGRNAADQLAAALADYGGLASLPITHGALRSCEVPIRVVLSGSESELIDQIAARLAELLGNGEMLGQTDPAAAAESLLD</sequence>
<dbReference type="PANTHER" id="PTHR43433:SF5">
    <property type="entry name" value="AB HYDROLASE-1 DOMAIN-CONTAINING PROTEIN"/>
    <property type="match status" value="1"/>
</dbReference>
<dbReference type="InterPro" id="IPR050471">
    <property type="entry name" value="AB_hydrolase"/>
</dbReference>
<organism evidence="2">
    <name type="scientific">freshwater metagenome</name>
    <dbReference type="NCBI Taxonomy" id="449393"/>
    <lineage>
        <taxon>unclassified sequences</taxon>
        <taxon>metagenomes</taxon>
        <taxon>ecological metagenomes</taxon>
    </lineage>
</organism>
<dbReference type="EMBL" id="CAESAN010000061">
    <property type="protein sequence ID" value="CAB4343777.1"/>
    <property type="molecule type" value="Genomic_DNA"/>
</dbReference>